<dbReference type="EMBL" id="AODD01000022">
    <property type="protein sequence ID" value="EUJ22519.1"/>
    <property type="molecule type" value="Genomic_DNA"/>
</dbReference>
<name>W7B5E5_9LIST</name>
<dbReference type="Gene3D" id="3.30.2310.20">
    <property type="entry name" value="RelE-like"/>
    <property type="match status" value="1"/>
</dbReference>
<evidence type="ECO:0000313" key="2">
    <source>
        <dbReference type="EMBL" id="EUJ22519.1"/>
    </source>
</evidence>
<reference evidence="2 3" key="1">
    <citation type="journal article" date="2014" name="Int. J. Syst. Evol. Microbiol.">
        <title>Listeria floridensis sp. nov., Listeria aquatica sp. nov., Listeria cornellensis sp. nov., Listeria riparia sp. nov. and Listeria grandensis sp. nov., from agricultural and natural environments.</title>
        <authorList>
            <person name="den Bakker H.C."/>
            <person name="Warchocki S."/>
            <person name="Wright E.M."/>
            <person name="Allred A.F."/>
            <person name="Ahlstrom C."/>
            <person name="Manuel C.S."/>
            <person name="Stasiewicz M.J."/>
            <person name="Burrell A."/>
            <person name="Roof S."/>
            <person name="Strawn L."/>
            <person name="Fortes E.D."/>
            <person name="Nightingale K.K."/>
            <person name="Kephart D."/>
            <person name="Wiedmann M."/>
        </authorList>
    </citation>
    <scope>NUCLEOTIDE SEQUENCE [LARGE SCALE GENOMIC DNA]</scope>
    <source>
        <strain evidence="3">FSL F6-971</strain>
    </source>
</reference>
<dbReference type="PATRIC" id="fig|1265819.5.peg.2565"/>
<gene>
    <name evidence="2" type="ORF">PGRAN_12866</name>
</gene>
<comment type="caution">
    <text evidence="2">The sequence shown here is derived from an EMBL/GenBank/DDBJ whole genome shotgun (WGS) entry which is preliminary data.</text>
</comment>
<evidence type="ECO:0000313" key="3">
    <source>
        <dbReference type="Proteomes" id="UP000019253"/>
    </source>
</evidence>
<dbReference type="InterPro" id="IPR035093">
    <property type="entry name" value="RelE/ParE_toxin_dom_sf"/>
</dbReference>
<evidence type="ECO:0000256" key="1">
    <source>
        <dbReference type="ARBA" id="ARBA00022649"/>
    </source>
</evidence>
<organism evidence="2 3">
    <name type="scientific">Listeria grandensis FSL F6-0971</name>
    <dbReference type="NCBI Taxonomy" id="1265819"/>
    <lineage>
        <taxon>Bacteria</taxon>
        <taxon>Bacillati</taxon>
        <taxon>Bacillota</taxon>
        <taxon>Bacilli</taxon>
        <taxon>Bacillales</taxon>
        <taxon>Listeriaceae</taxon>
        <taxon>Listeria</taxon>
    </lineage>
</organism>
<sequence>MGNTMTIEWSEAFSEDVAEIMHYLDYQYCSRSQKEKFYRRLAKVEMRLAIFPLMGVVLDDPKYQREYRKVRMGTAYLIFYEVFLEEAKVVLHRILTQAQRYDILIREEEMNYTYDE</sequence>
<dbReference type="Proteomes" id="UP000019253">
    <property type="component" value="Unassembled WGS sequence"/>
</dbReference>
<accession>W7B5E5</accession>
<keyword evidence="3" id="KW-1185">Reference proteome</keyword>
<evidence type="ECO:0008006" key="4">
    <source>
        <dbReference type="Google" id="ProtNLM"/>
    </source>
</evidence>
<dbReference type="InterPro" id="IPR007712">
    <property type="entry name" value="RelE/ParE_toxin"/>
</dbReference>
<dbReference type="Pfam" id="PF05016">
    <property type="entry name" value="ParE_toxin"/>
    <property type="match status" value="1"/>
</dbReference>
<keyword evidence="1" id="KW-1277">Toxin-antitoxin system</keyword>
<proteinExistence type="predicted"/>
<protein>
    <recommendedName>
        <fullName evidence="4">Type II toxin-antitoxin system RelE/ParE family toxin</fullName>
    </recommendedName>
</protein>
<dbReference type="AlphaFoldDB" id="W7B5E5"/>